<dbReference type="EMBL" id="JBJIAA010000006">
    <property type="protein sequence ID" value="MFL0250500.1"/>
    <property type="molecule type" value="Genomic_DNA"/>
</dbReference>
<dbReference type="Pfam" id="PF01451">
    <property type="entry name" value="LMWPc"/>
    <property type="match status" value="1"/>
</dbReference>
<keyword evidence="3" id="KW-1185">Reference proteome</keyword>
<dbReference type="Proteomes" id="UP001623592">
    <property type="component" value="Unassembled WGS sequence"/>
</dbReference>
<gene>
    <name evidence="2" type="ORF">ACJDT4_08710</name>
</gene>
<feature type="domain" description="Phosphotyrosine protein phosphatase I" evidence="1">
    <location>
        <begin position="1"/>
        <end position="143"/>
    </location>
</feature>
<evidence type="ECO:0000313" key="2">
    <source>
        <dbReference type="EMBL" id="MFL0250500.1"/>
    </source>
</evidence>
<dbReference type="SUPFAM" id="SSF52788">
    <property type="entry name" value="Phosphotyrosine protein phosphatases I"/>
    <property type="match status" value="1"/>
</dbReference>
<evidence type="ECO:0000313" key="3">
    <source>
        <dbReference type="Proteomes" id="UP001623592"/>
    </source>
</evidence>
<organism evidence="2 3">
    <name type="scientific">Clostridium neuense</name>
    <dbReference type="NCBI Taxonomy" id="1728934"/>
    <lineage>
        <taxon>Bacteria</taxon>
        <taxon>Bacillati</taxon>
        <taxon>Bacillota</taxon>
        <taxon>Clostridia</taxon>
        <taxon>Eubacteriales</taxon>
        <taxon>Clostridiaceae</taxon>
        <taxon>Clostridium</taxon>
    </lineage>
</organism>
<dbReference type="InterPro" id="IPR050438">
    <property type="entry name" value="LMW_PTPase"/>
</dbReference>
<dbReference type="RefSeq" id="WP_406787168.1">
    <property type="nucleotide sequence ID" value="NZ_JBJIAA010000006.1"/>
</dbReference>
<name>A0ABW8TEV3_9CLOT</name>
<comment type="caution">
    <text evidence="2">The sequence shown here is derived from an EMBL/GenBank/DDBJ whole genome shotgun (WGS) entry which is preliminary data.</text>
</comment>
<dbReference type="PANTHER" id="PTHR11717">
    <property type="entry name" value="LOW MOLECULAR WEIGHT PROTEIN TYROSINE PHOSPHATASE"/>
    <property type="match status" value="1"/>
</dbReference>
<dbReference type="CDD" id="cd16344">
    <property type="entry name" value="LMWPAP"/>
    <property type="match status" value="1"/>
</dbReference>
<dbReference type="Gene3D" id="3.40.50.2300">
    <property type="match status" value="1"/>
</dbReference>
<dbReference type="InterPro" id="IPR036196">
    <property type="entry name" value="Ptyr_pPase_sf"/>
</dbReference>
<reference evidence="2 3" key="1">
    <citation type="submission" date="2024-11" db="EMBL/GenBank/DDBJ databases">
        <authorList>
            <person name="Heng Y.C."/>
            <person name="Lim A.C.H."/>
            <person name="Lee J.K.Y."/>
            <person name="Kittelmann S."/>
        </authorList>
    </citation>
    <scope>NUCLEOTIDE SEQUENCE [LARGE SCALE GENOMIC DNA]</scope>
    <source>
        <strain evidence="2 3">WILCCON 0114</strain>
    </source>
</reference>
<dbReference type="InterPro" id="IPR023485">
    <property type="entry name" value="Ptyr_pPase"/>
</dbReference>
<evidence type="ECO:0000259" key="1">
    <source>
        <dbReference type="SMART" id="SM00226"/>
    </source>
</evidence>
<dbReference type="PANTHER" id="PTHR11717:SF31">
    <property type="entry name" value="LOW MOLECULAR WEIGHT PROTEIN-TYROSINE-PHOSPHATASE ETP-RELATED"/>
    <property type="match status" value="1"/>
</dbReference>
<accession>A0ABW8TEV3</accession>
<protein>
    <submittedName>
        <fullName evidence="2">Low molecular weight protein arginine phosphatase</fullName>
    </submittedName>
</protein>
<dbReference type="SMART" id="SM00226">
    <property type="entry name" value="LMWPc"/>
    <property type="match status" value="1"/>
</dbReference>
<proteinExistence type="predicted"/>
<sequence length="151" mass="16745">MKILFVCSGNTCRSCMAEAIFNSICDIDNVKAISAGLSVFPGSKTSLNCAMIVNESLNLDISNRSAVQLNPFIIEEVDIVLTMTAYIRDVLRDTNETYANKIYSLGEYIGNNAEISDPYGGSLDIYRKTFVELKSNLEVLIEKLKEDKGIR</sequence>